<evidence type="ECO:0000256" key="3">
    <source>
        <dbReference type="ARBA" id="ARBA00022840"/>
    </source>
</evidence>
<keyword evidence="3" id="KW-0067">ATP-binding</keyword>
<evidence type="ECO:0000313" key="5">
    <source>
        <dbReference type="EMBL" id="GAG21952.1"/>
    </source>
</evidence>
<accession>X0WFK8</accession>
<dbReference type="InterPro" id="IPR003439">
    <property type="entry name" value="ABC_transporter-like_ATP-bd"/>
</dbReference>
<dbReference type="EMBL" id="BARS01033092">
    <property type="protein sequence ID" value="GAG21952.1"/>
    <property type="molecule type" value="Genomic_DNA"/>
</dbReference>
<dbReference type="InterPro" id="IPR027417">
    <property type="entry name" value="P-loop_NTPase"/>
</dbReference>
<dbReference type="PANTHER" id="PTHR43553:SF24">
    <property type="entry name" value="ENERGY-COUPLING FACTOR TRANSPORTER ATP-BINDING PROTEIN ECFA1"/>
    <property type="match status" value="1"/>
</dbReference>
<keyword evidence="1" id="KW-0813">Transport</keyword>
<organism evidence="5">
    <name type="scientific">marine sediment metagenome</name>
    <dbReference type="NCBI Taxonomy" id="412755"/>
    <lineage>
        <taxon>unclassified sequences</taxon>
        <taxon>metagenomes</taxon>
        <taxon>ecological metagenomes</taxon>
    </lineage>
</organism>
<name>X0WFK8_9ZZZZ</name>
<reference evidence="5" key="1">
    <citation type="journal article" date="2014" name="Front. Microbiol.">
        <title>High frequency of phylogenetically diverse reductive dehalogenase-homologous genes in deep subseafloor sedimentary metagenomes.</title>
        <authorList>
            <person name="Kawai M."/>
            <person name="Futagami T."/>
            <person name="Toyoda A."/>
            <person name="Takaki Y."/>
            <person name="Nishi S."/>
            <person name="Hori S."/>
            <person name="Arai W."/>
            <person name="Tsubouchi T."/>
            <person name="Morono Y."/>
            <person name="Uchiyama I."/>
            <person name="Ito T."/>
            <person name="Fujiyama A."/>
            <person name="Inagaki F."/>
            <person name="Takami H."/>
        </authorList>
    </citation>
    <scope>NUCLEOTIDE SEQUENCE</scope>
    <source>
        <strain evidence="5">Expedition CK06-06</strain>
    </source>
</reference>
<dbReference type="SUPFAM" id="SSF52540">
    <property type="entry name" value="P-loop containing nucleoside triphosphate hydrolases"/>
    <property type="match status" value="1"/>
</dbReference>
<dbReference type="InterPro" id="IPR050095">
    <property type="entry name" value="ECF_ABC_transporter_ATP-bd"/>
</dbReference>
<feature type="domain" description="ABC transporter" evidence="4">
    <location>
        <begin position="6"/>
        <end position="38"/>
    </location>
</feature>
<dbReference type="GO" id="GO:0005524">
    <property type="term" value="F:ATP binding"/>
    <property type="evidence" value="ECO:0007669"/>
    <property type="project" value="UniProtKB-KW"/>
</dbReference>
<feature type="non-terminal residue" evidence="5">
    <location>
        <position position="1"/>
    </location>
</feature>
<proteinExistence type="predicted"/>
<evidence type="ECO:0000256" key="2">
    <source>
        <dbReference type="ARBA" id="ARBA00022741"/>
    </source>
</evidence>
<comment type="caution">
    <text evidence="5">The sequence shown here is derived from an EMBL/GenBank/DDBJ whole genome shotgun (WGS) entry which is preliminary data.</text>
</comment>
<dbReference type="GO" id="GO:0016887">
    <property type="term" value="F:ATP hydrolysis activity"/>
    <property type="evidence" value="ECO:0007669"/>
    <property type="project" value="InterPro"/>
</dbReference>
<dbReference type="GO" id="GO:0043190">
    <property type="term" value="C:ATP-binding cassette (ABC) transporter complex"/>
    <property type="evidence" value="ECO:0007669"/>
    <property type="project" value="TreeGrafter"/>
</dbReference>
<keyword evidence="2" id="KW-0547">Nucleotide-binding</keyword>
<dbReference type="GO" id="GO:0042626">
    <property type="term" value="F:ATPase-coupled transmembrane transporter activity"/>
    <property type="evidence" value="ECO:0007669"/>
    <property type="project" value="TreeGrafter"/>
</dbReference>
<sequence>LSLRHRPTRALSVGEQQRIALAATLSMYPALLVLDEPTVGQDWQHLSRVMDFVSDLNRAGQTVLLITHDRRLVERYAGRVWEMAGGRIQGAGGYGGQGDE</sequence>
<dbReference type="AlphaFoldDB" id="X0WFK8"/>
<dbReference type="PANTHER" id="PTHR43553">
    <property type="entry name" value="HEAVY METAL TRANSPORTER"/>
    <property type="match status" value="1"/>
</dbReference>
<protein>
    <recommendedName>
        <fullName evidence="4">ABC transporter domain-containing protein</fullName>
    </recommendedName>
</protein>
<dbReference type="Pfam" id="PF00005">
    <property type="entry name" value="ABC_tran"/>
    <property type="match status" value="1"/>
</dbReference>
<dbReference type="Gene3D" id="3.40.50.300">
    <property type="entry name" value="P-loop containing nucleotide triphosphate hydrolases"/>
    <property type="match status" value="1"/>
</dbReference>
<evidence type="ECO:0000259" key="4">
    <source>
        <dbReference type="Pfam" id="PF00005"/>
    </source>
</evidence>
<evidence type="ECO:0000256" key="1">
    <source>
        <dbReference type="ARBA" id="ARBA00022448"/>
    </source>
</evidence>
<gene>
    <name evidence="5" type="ORF">S01H1_51283</name>
</gene>